<dbReference type="AlphaFoldDB" id="A0A0A8XUV3"/>
<evidence type="ECO:0000256" key="1">
    <source>
        <dbReference type="SAM" id="MobiDB-lite"/>
    </source>
</evidence>
<feature type="signal peptide" evidence="2">
    <location>
        <begin position="1"/>
        <end position="25"/>
    </location>
</feature>
<dbReference type="EMBL" id="GBRH01281435">
    <property type="protein sequence ID" value="JAD16460.1"/>
    <property type="molecule type" value="Transcribed_RNA"/>
</dbReference>
<evidence type="ECO:0000256" key="2">
    <source>
        <dbReference type="SAM" id="SignalP"/>
    </source>
</evidence>
<feature type="compositionally biased region" description="Basic and acidic residues" evidence="1">
    <location>
        <begin position="63"/>
        <end position="77"/>
    </location>
</feature>
<name>A0A0A8XUV3_ARUDO</name>
<feature type="compositionally biased region" description="Low complexity" evidence="1">
    <location>
        <begin position="41"/>
        <end position="53"/>
    </location>
</feature>
<proteinExistence type="predicted"/>
<feature type="region of interest" description="Disordered" evidence="1">
    <location>
        <begin position="25"/>
        <end position="77"/>
    </location>
</feature>
<feature type="chain" id="PRO_5002061607" evidence="2">
    <location>
        <begin position="26"/>
        <end position="104"/>
    </location>
</feature>
<organism evidence="3">
    <name type="scientific">Arundo donax</name>
    <name type="common">Giant reed</name>
    <name type="synonym">Donax arundinaceus</name>
    <dbReference type="NCBI Taxonomy" id="35708"/>
    <lineage>
        <taxon>Eukaryota</taxon>
        <taxon>Viridiplantae</taxon>
        <taxon>Streptophyta</taxon>
        <taxon>Embryophyta</taxon>
        <taxon>Tracheophyta</taxon>
        <taxon>Spermatophyta</taxon>
        <taxon>Magnoliopsida</taxon>
        <taxon>Liliopsida</taxon>
        <taxon>Poales</taxon>
        <taxon>Poaceae</taxon>
        <taxon>PACMAD clade</taxon>
        <taxon>Arundinoideae</taxon>
        <taxon>Arundineae</taxon>
        <taxon>Arundo</taxon>
    </lineage>
</organism>
<protein>
    <submittedName>
        <fullName evidence="3">Uncharacterized protein</fullName>
    </submittedName>
</protein>
<sequence>MKSQVSDIFTIFLAAAVALPVSSFAGEETETPAQSPEGAAPGSRPPLSISRRPNPNPPPIPEIRAEREREREREREQGRAWWAMADHAALVREPPAAAPGRVRI</sequence>
<accession>A0A0A8XUV3</accession>
<keyword evidence="2" id="KW-0732">Signal</keyword>
<evidence type="ECO:0000313" key="3">
    <source>
        <dbReference type="EMBL" id="JAD16460.1"/>
    </source>
</evidence>
<reference evidence="3" key="1">
    <citation type="submission" date="2014-09" db="EMBL/GenBank/DDBJ databases">
        <authorList>
            <person name="Magalhaes I.L.F."/>
            <person name="Oliveira U."/>
            <person name="Santos F.R."/>
            <person name="Vidigal T.H.D.A."/>
            <person name="Brescovit A.D."/>
            <person name="Santos A.J."/>
        </authorList>
    </citation>
    <scope>NUCLEOTIDE SEQUENCE</scope>
    <source>
        <tissue evidence="3">Shoot tissue taken approximately 20 cm above the soil surface</tissue>
    </source>
</reference>
<reference evidence="3" key="2">
    <citation type="journal article" date="2015" name="Data Brief">
        <title>Shoot transcriptome of the giant reed, Arundo donax.</title>
        <authorList>
            <person name="Barrero R.A."/>
            <person name="Guerrero F.D."/>
            <person name="Moolhuijzen P."/>
            <person name="Goolsby J.A."/>
            <person name="Tidwell J."/>
            <person name="Bellgard S.E."/>
            <person name="Bellgard M.I."/>
        </authorList>
    </citation>
    <scope>NUCLEOTIDE SEQUENCE</scope>
    <source>
        <tissue evidence="3">Shoot tissue taken approximately 20 cm above the soil surface</tissue>
    </source>
</reference>